<dbReference type="InterPro" id="IPR036390">
    <property type="entry name" value="WH_DNA-bd_sf"/>
</dbReference>
<evidence type="ECO:0000313" key="2">
    <source>
        <dbReference type="Proteomes" id="UP001501791"/>
    </source>
</evidence>
<name>A0ABN2CPN7_9MICO</name>
<dbReference type="Proteomes" id="UP001501791">
    <property type="component" value="Unassembled WGS sequence"/>
</dbReference>
<keyword evidence="2" id="KW-1185">Reference proteome</keyword>
<proteinExistence type="predicted"/>
<dbReference type="SUPFAM" id="SSF46785">
    <property type="entry name" value="Winged helix' DNA-binding domain"/>
    <property type="match status" value="1"/>
</dbReference>
<reference evidence="1 2" key="1">
    <citation type="journal article" date="2019" name="Int. J. Syst. Evol. Microbiol.">
        <title>The Global Catalogue of Microorganisms (GCM) 10K type strain sequencing project: providing services to taxonomists for standard genome sequencing and annotation.</title>
        <authorList>
            <consortium name="The Broad Institute Genomics Platform"/>
            <consortium name="The Broad Institute Genome Sequencing Center for Infectious Disease"/>
            <person name="Wu L."/>
            <person name="Ma J."/>
        </authorList>
    </citation>
    <scope>NUCLEOTIDE SEQUENCE [LARGE SCALE GENOMIC DNA]</scope>
    <source>
        <strain evidence="1 2">JCM 13319</strain>
    </source>
</reference>
<protein>
    <submittedName>
        <fullName evidence="1">Uncharacterized protein</fullName>
    </submittedName>
</protein>
<dbReference type="RefSeq" id="WP_346037346.1">
    <property type="nucleotide sequence ID" value="NZ_BAAALY010000019.1"/>
</dbReference>
<gene>
    <name evidence="1" type="ORF">GCM10009691_39980</name>
</gene>
<accession>A0ABN2CPN7</accession>
<organism evidence="1 2">
    <name type="scientific">Brevibacterium picturae</name>
    <dbReference type="NCBI Taxonomy" id="260553"/>
    <lineage>
        <taxon>Bacteria</taxon>
        <taxon>Bacillati</taxon>
        <taxon>Actinomycetota</taxon>
        <taxon>Actinomycetes</taxon>
        <taxon>Micrococcales</taxon>
        <taxon>Brevibacteriaceae</taxon>
        <taxon>Brevibacterium</taxon>
    </lineage>
</organism>
<comment type="caution">
    <text evidence="1">The sequence shown here is derived from an EMBL/GenBank/DDBJ whole genome shotgun (WGS) entry which is preliminary data.</text>
</comment>
<sequence length="196" mass="21600">MILTNRIAHDVATGKVTIAYRRWTRPRVTPGSTFRTVAGIVRIEAIDRTDPEQLDATTAQDAGYATLDELLKTFRGDDSVPLWRIALSWVGSDPREALAQNAALSPSDIAAIDALLDRLDTSTPWARTTLNRIADQPGITAAQLADEVTLGKESLKRRIRTLKEHGLSHSLPTGYELSARGHAYLTMTNVQWTSHD</sequence>
<evidence type="ECO:0000313" key="1">
    <source>
        <dbReference type="EMBL" id="GAA1562202.1"/>
    </source>
</evidence>
<dbReference type="EMBL" id="BAAALY010000019">
    <property type="protein sequence ID" value="GAA1562202.1"/>
    <property type="molecule type" value="Genomic_DNA"/>
</dbReference>